<organism evidence="2 3">
    <name type="scientific">Prevotella disiens JCM 6334 = ATCC 29426</name>
    <dbReference type="NCBI Taxonomy" id="1235811"/>
    <lineage>
        <taxon>Bacteria</taxon>
        <taxon>Pseudomonadati</taxon>
        <taxon>Bacteroidota</taxon>
        <taxon>Bacteroidia</taxon>
        <taxon>Bacteroidales</taxon>
        <taxon>Prevotellaceae</taxon>
        <taxon>Prevotella</taxon>
    </lineage>
</organism>
<protein>
    <submittedName>
        <fullName evidence="2">Uncharacterized protein</fullName>
    </submittedName>
</protein>
<gene>
    <name evidence="2" type="ORF">HMPREF0653_01966</name>
</gene>
<reference evidence="2 3" key="1">
    <citation type="submission" date="2013-06" db="EMBL/GenBank/DDBJ databases">
        <authorList>
            <person name="Weinstock G."/>
            <person name="Sodergren E."/>
            <person name="Lobos E.A."/>
            <person name="Fulton L."/>
            <person name="Fulton R."/>
            <person name="Courtney L."/>
            <person name="Fronick C."/>
            <person name="O'Laughlin M."/>
            <person name="Godfrey J."/>
            <person name="Wilson R.M."/>
            <person name="Miner T."/>
            <person name="Farmer C."/>
            <person name="Delehaunty K."/>
            <person name="Cordes M."/>
            <person name="Minx P."/>
            <person name="Tomlinson C."/>
            <person name="Chen J."/>
            <person name="Wollam A."/>
            <person name="Pepin K.H."/>
            <person name="Bhonagiri V."/>
            <person name="Zhang X."/>
            <person name="Warren W."/>
            <person name="Mitreva M."/>
            <person name="Mardis E.R."/>
            <person name="Wilson R.K."/>
        </authorList>
    </citation>
    <scope>NUCLEOTIDE SEQUENCE [LARGE SCALE GENOMIC DNA]</scope>
    <source>
        <strain evidence="2 3">ATCC 29426</strain>
    </source>
</reference>
<keyword evidence="1" id="KW-0812">Transmembrane</keyword>
<keyword evidence="1" id="KW-0472">Membrane</keyword>
<dbReference type="EMBL" id="AWUY01000178">
    <property type="protein sequence ID" value="ERJ75252.1"/>
    <property type="molecule type" value="Genomic_DNA"/>
</dbReference>
<keyword evidence="3" id="KW-1185">Reference proteome</keyword>
<accession>A0ABP2Y6G0</accession>
<evidence type="ECO:0000256" key="1">
    <source>
        <dbReference type="SAM" id="Phobius"/>
    </source>
</evidence>
<proteinExistence type="predicted"/>
<evidence type="ECO:0000313" key="3">
    <source>
        <dbReference type="Proteomes" id="UP000016660"/>
    </source>
</evidence>
<feature type="transmembrane region" description="Helical" evidence="1">
    <location>
        <begin position="12"/>
        <end position="29"/>
    </location>
</feature>
<sequence length="44" mass="4984">MLCFICTLQIYYFLSFLGNIPIFICRVCIKKGAKLMVLCSYGGV</sequence>
<dbReference type="Proteomes" id="UP000016660">
    <property type="component" value="Unassembled WGS sequence"/>
</dbReference>
<comment type="caution">
    <text evidence="2">The sequence shown here is derived from an EMBL/GenBank/DDBJ whole genome shotgun (WGS) entry which is preliminary data.</text>
</comment>
<keyword evidence="1" id="KW-1133">Transmembrane helix</keyword>
<name>A0ABP2Y6G0_9BACT</name>
<evidence type="ECO:0000313" key="2">
    <source>
        <dbReference type="EMBL" id="ERJ75252.1"/>
    </source>
</evidence>